<dbReference type="CDD" id="cd00130">
    <property type="entry name" value="PAS"/>
    <property type="match status" value="1"/>
</dbReference>
<dbReference type="Proteomes" id="UP000283895">
    <property type="component" value="Unassembled WGS sequence"/>
</dbReference>
<protein>
    <recommendedName>
        <fullName evidence="2">PAS domain-containing protein</fullName>
    </recommendedName>
</protein>
<keyword evidence="4" id="KW-1185">Reference proteome</keyword>
<feature type="compositionally biased region" description="Acidic residues" evidence="1">
    <location>
        <begin position="224"/>
        <end position="237"/>
    </location>
</feature>
<accession>A0A423X205</accession>
<dbReference type="SMART" id="SM00091">
    <property type="entry name" value="PAS"/>
    <property type="match status" value="2"/>
</dbReference>
<gene>
    <name evidence="3" type="ORF">VMCG_02490</name>
</gene>
<sequence length="573" mass="62996">MEHTFMTIHNLTPDCNILFVSDSITDILGWRPEEVRGRSVFDYFHPDEVPFARSVHSRGILLDKAASLHYAKIVSRDGRWVSCECCFTVVHDVLVACTSIYRRGEKSERRAIEGAQIRRIFSSSPRDPRYHMLEHLSPKFRMPPVEREPRAALILNRFTRNLSIMFATNAVASVLGLSPDQIKDKSFYRCIQERCLPDALKCLESAKANDSIAYLRFWSRDPAADDSENEDSDEDEPMVAGGQRHSGSDSEGGGADLGGRMDVDSNDITDREIKQEDDDDERMNLLPSASGSSRQGPSRNNASTSGSGNHHQQPPAIALGGPRRRNARHPMPSVEIEAVVSCTSDGLVVVLRRARPQIPPAHPPLVLPPWDTENGLFAAPWAQQPVRPYVPPEMLYTFRPPLLPQFMPLREGIKAAGGPPEEQLMRSIRDVAVFAWALVGINGNLSAYTHGRPTGEAAPPDGLPIWDPSAVNSTYQPPENQAAAKWAAMAGNASENGQAQTPAPPYYSPQYGLDADYQHGAASYPAQQGSYGTGYASMPQQHHPQQQAPLHGHSFPQPPEPGRNDSQASPGAN</sequence>
<dbReference type="OrthoDB" id="411251at2759"/>
<feature type="region of interest" description="Disordered" evidence="1">
    <location>
        <begin position="452"/>
        <end position="573"/>
    </location>
</feature>
<dbReference type="InterPro" id="IPR035965">
    <property type="entry name" value="PAS-like_dom_sf"/>
</dbReference>
<dbReference type="Pfam" id="PF08447">
    <property type="entry name" value="PAS_3"/>
    <property type="match status" value="1"/>
</dbReference>
<comment type="caution">
    <text evidence="3">The sequence shown here is derived from an EMBL/GenBank/DDBJ whole genome shotgun (WGS) entry which is preliminary data.</text>
</comment>
<feature type="compositionally biased region" description="Polar residues" evidence="1">
    <location>
        <begin position="470"/>
        <end position="479"/>
    </location>
</feature>
<dbReference type="AlphaFoldDB" id="A0A423X205"/>
<dbReference type="NCBIfam" id="TIGR00229">
    <property type="entry name" value="sensory_box"/>
    <property type="match status" value="1"/>
</dbReference>
<dbReference type="InterPro" id="IPR013655">
    <property type="entry name" value="PAS_fold_3"/>
</dbReference>
<proteinExistence type="predicted"/>
<feature type="compositionally biased region" description="Low complexity" evidence="1">
    <location>
        <begin position="482"/>
        <end position="493"/>
    </location>
</feature>
<feature type="region of interest" description="Disordered" evidence="1">
    <location>
        <begin position="223"/>
        <end position="328"/>
    </location>
</feature>
<feature type="compositionally biased region" description="Basic and acidic residues" evidence="1">
    <location>
        <begin position="259"/>
        <end position="274"/>
    </location>
</feature>
<feature type="compositionally biased region" description="Polar residues" evidence="1">
    <location>
        <begin position="287"/>
        <end position="312"/>
    </location>
</feature>
<feature type="domain" description="PAS" evidence="2">
    <location>
        <begin position="1"/>
        <end position="48"/>
    </location>
</feature>
<dbReference type="Gene3D" id="3.30.450.20">
    <property type="entry name" value="PAS domain"/>
    <property type="match status" value="1"/>
</dbReference>
<dbReference type="InterPro" id="IPR000014">
    <property type="entry name" value="PAS"/>
</dbReference>
<dbReference type="EMBL" id="LKEA01000004">
    <property type="protein sequence ID" value="ROW09667.1"/>
    <property type="molecule type" value="Genomic_DNA"/>
</dbReference>
<organism evidence="3 4">
    <name type="scientific">Cytospora schulzeri</name>
    <dbReference type="NCBI Taxonomy" id="448051"/>
    <lineage>
        <taxon>Eukaryota</taxon>
        <taxon>Fungi</taxon>
        <taxon>Dikarya</taxon>
        <taxon>Ascomycota</taxon>
        <taxon>Pezizomycotina</taxon>
        <taxon>Sordariomycetes</taxon>
        <taxon>Sordariomycetidae</taxon>
        <taxon>Diaporthales</taxon>
        <taxon>Cytosporaceae</taxon>
        <taxon>Cytospora</taxon>
    </lineage>
</organism>
<evidence type="ECO:0000259" key="2">
    <source>
        <dbReference type="PROSITE" id="PS50112"/>
    </source>
</evidence>
<evidence type="ECO:0000313" key="3">
    <source>
        <dbReference type="EMBL" id="ROW09667.1"/>
    </source>
</evidence>
<evidence type="ECO:0000256" key="1">
    <source>
        <dbReference type="SAM" id="MobiDB-lite"/>
    </source>
</evidence>
<dbReference type="PROSITE" id="PS50112">
    <property type="entry name" value="PAS"/>
    <property type="match status" value="1"/>
</dbReference>
<name>A0A423X205_9PEZI</name>
<feature type="compositionally biased region" description="Polar residues" evidence="1">
    <location>
        <begin position="564"/>
        <end position="573"/>
    </location>
</feature>
<reference evidence="3 4" key="1">
    <citation type="submission" date="2015-09" db="EMBL/GenBank/DDBJ databases">
        <title>Host preference determinants of Valsa canker pathogens revealed by comparative genomics.</title>
        <authorList>
            <person name="Yin Z."/>
            <person name="Huang L."/>
        </authorList>
    </citation>
    <scope>NUCLEOTIDE SEQUENCE [LARGE SCALE GENOMIC DNA]</scope>
    <source>
        <strain evidence="3 4">03-1</strain>
    </source>
</reference>
<evidence type="ECO:0000313" key="4">
    <source>
        <dbReference type="Proteomes" id="UP000283895"/>
    </source>
</evidence>
<dbReference type="STRING" id="356882.A0A423X205"/>
<dbReference type="SUPFAM" id="SSF55785">
    <property type="entry name" value="PYP-like sensor domain (PAS domain)"/>
    <property type="match status" value="1"/>
</dbReference>